<proteinExistence type="predicted"/>
<sequence>MSLPAPDISAPVAISSEEQKTSENKLSDEDAIMESPLCPQVDDEDLHFSSIFNKLQATNMRPSMRVPVTVNKNLRPVLQNVASLFEPITNELWDMKGFYNNAVESNNEISFKVHNGKQTLHVLCVETSNINTTAAEETISCKPFTPYESTLASVLKVLMDLTRQHPPKDLPGQYHCYCTVSAALDQMAKISKWPDRPPTEKQVIELFIGKSQWSNMWCPTFKRAAQYFPKMSKWLNGDSDSMTAVELWGDDARAAQYFPKMSKWLNGDSDSMTAVELWGDDARYTLKILQEWMDNDGKMLKKEKVVGVERKVRASSSKNTSEQEKSKKKKTKKQSEQ</sequence>
<comment type="caution">
    <text evidence="2">The sequence shown here is derived from an EMBL/GenBank/DDBJ whole genome shotgun (WGS) entry which is preliminary data.</text>
</comment>
<feature type="compositionally biased region" description="Basic and acidic residues" evidence="1">
    <location>
        <begin position="17"/>
        <end position="28"/>
    </location>
</feature>
<protein>
    <submittedName>
        <fullName evidence="2">Uncharacterized protein</fullName>
    </submittedName>
</protein>
<dbReference type="STRING" id="93625.A0A409XWL2"/>
<dbReference type="OrthoDB" id="3049892at2759"/>
<organism evidence="2 3">
    <name type="scientific">Psilocybe cyanescens</name>
    <dbReference type="NCBI Taxonomy" id="93625"/>
    <lineage>
        <taxon>Eukaryota</taxon>
        <taxon>Fungi</taxon>
        <taxon>Dikarya</taxon>
        <taxon>Basidiomycota</taxon>
        <taxon>Agaricomycotina</taxon>
        <taxon>Agaricomycetes</taxon>
        <taxon>Agaricomycetidae</taxon>
        <taxon>Agaricales</taxon>
        <taxon>Agaricineae</taxon>
        <taxon>Strophariaceae</taxon>
        <taxon>Psilocybe</taxon>
    </lineage>
</organism>
<gene>
    <name evidence="2" type="ORF">CVT25_013293</name>
</gene>
<name>A0A409XWL2_PSICY</name>
<feature type="region of interest" description="Disordered" evidence="1">
    <location>
        <begin position="1"/>
        <end position="29"/>
    </location>
</feature>
<feature type="region of interest" description="Disordered" evidence="1">
    <location>
        <begin position="310"/>
        <end position="337"/>
    </location>
</feature>
<dbReference type="EMBL" id="NHYD01000072">
    <property type="protein sequence ID" value="PPQ95154.1"/>
    <property type="molecule type" value="Genomic_DNA"/>
</dbReference>
<accession>A0A409XWL2</accession>
<dbReference type="Proteomes" id="UP000283269">
    <property type="component" value="Unassembled WGS sequence"/>
</dbReference>
<evidence type="ECO:0000313" key="3">
    <source>
        <dbReference type="Proteomes" id="UP000283269"/>
    </source>
</evidence>
<dbReference type="AlphaFoldDB" id="A0A409XWL2"/>
<feature type="compositionally biased region" description="Basic residues" evidence="1">
    <location>
        <begin position="326"/>
        <end position="337"/>
    </location>
</feature>
<evidence type="ECO:0000313" key="2">
    <source>
        <dbReference type="EMBL" id="PPQ95154.1"/>
    </source>
</evidence>
<dbReference type="InParanoid" id="A0A409XWL2"/>
<reference evidence="2 3" key="1">
    <citation type="journal article" date="2018" name="Evol. Lett.">
        <title>Horizontal gene cluster transfer increased hallucinogenic mushroom diversity.</title>
        <authorList>
            <person name="Reynolds H.T."/>
            <person name="Vijayakumar V."/>
            <person name="Gluck-Thaler E."/>
            <person name="Korotkin H.B."/>
            <person name="Matheny P.B."/>
            <person name="Slot J.C."/>
        </authorList>
    </citation>
    <scope>NUCLEOTIDE SEQUENCE [LARGE SCALE GENOMIC DNA]</scope>
    <source>
        <strain evidence="2 3">2631</strain>
    </source>
</reference>
<evidence type="ECO:0000256" key="1">
    <source>
        <dbReference type="SAM" id="MobiDB-lite"/>
    </source>
</evidence>
<keyword evidence="3" id="KW-1185">Reference proteome</keyword>